<sequence length="228" mass="26278">MDEKNHTRSSTMQNHQNPSTQGIYGVILLFLLIAAGNLYFETQSQKEQIQNLEAGINNYNIELEKVKEISIDYERRHASFAYYLGVIFAYIEFNHFDEADAIIPLAKAELSEMRWLLGKTKEVLTYDQQLRTDLQLSLDIQEEVVKGLEDFVTGGKKILLVNNPTKVDYEEAKDIFLGVKIRFQNAKDKLELIANKEKLGVDATEESLNQLIRYLDEIITIIDKEIEN</sequence>
<dbReference type="EMBL" id="CP064981">
    <property type="protein sequence ID" value="QQR92689.1"/>
    <property type="molecule type" value="Genomic_DNA"/>
</dbReference>
<keyword evidence="1" id="KW-0175">Coiled coil</keyword>
<proteinExistence type="predicted"/>
<dbReference type="AlphaFoldDB" id="A0A7T9I163"/>
<feature type="transmembrane region" description="Helical" evidence="2">
    <location>
        <begin position="21"/>
        <end position="40"/>
    </location>
</feature>
<protein>
    <submittedName>
        <fullName evidence="3">Uncharacterized protein</fullName>
    </submittedName>
</protein>
<accession>A0A7T9I163</accession>
<evidence type="ECO:0000256" key="2">
    <source>
        <dbReference type="SAM" id="Phobius"/>
    </source>
</evidence>
<organism evidence="3">
    <name type="scientific">Candidatus Iainarchaeum sp</name>
    <dbReference type="NCBI Taxonomy" id="3101447"/>
    <lineage>
        <taxon>Archaea</taxon>
        <taxon>Candidatus Iainarchaeota</taxon>
        <taxon>Candidatus Iainarchaeia</taxon>
        <taxon>Candidatus Iainarchaeales</taxon>
        <taxon>Candidatus Iainarchaeaceae</taxon>
        <taxon>Candidatus Iainarchaeum</taxon>
    </lineage>
</organism>
<name>A0A7T9I163_9ARCH</name>
<evidence type="ECO:0000256" key="1">
    <source>
        <dbReference type="SAM" id="Coils"/>
    </source>
</evidence>
<gene>
    <name evidence="3" type="ORF">IPJ89_00380</name>
</gene>
<keyword evidence="2" id="KW-1133">Transmembrane helix</keyword>
<keyword evidence="2" id="KW-0472">Membrane</keyword>
<dbReference type="Proteomes" id="UP000596004">
    <property type="component" value="Chromosome"/>
</dbReference>
<evidence type="ECO:0000313" key="3">
    <source>
        <dbReference type="EMBL" id="QQR92689.1"/>
    </source>
</evidence>
<reference evidence="3" key="1">
    <citation type="submission" date="2020-11" db="EMBL/GenBank/DDBJ databases">
        <title>Connecting structure to function with the recovery of over 1000 high-quality activated sludge metagenome-assembled genomes encoding full-length rRNA genes using long-read sequencing.</title>
        <authorList>
            <person name="Singleton C.M."/>
            <person name="Petriglieri F."/>
            <person name="Kristensen J.M."/>
            <person name="Kirkegaard R.H."/>
            <person name="Michaelsen T.Y."/>
            <person name="Andersen M.H."/>
            <person name="Karst S.M."/>
            <person name="Dueholm M.S."/>
            <person name="Nielsen P.H."/>
            <person name="Albertsen M."/>
        </authorList>
    </citation>
    <scope>NUCLEOTIDE SEQUENCE</scope>
    <source>
        <strain evidence="3">Fred_18-Q3-R57-64_BAT3C.431</strain>
    </source>
</reference>
<keyword evidence="2" id="KW-0812">Transmembrane</keyword>
<feature type="coiled-coil region" evidence="1">
    <location>
        <begin position="42"/>
        <end position="76"/>
    </location>
</feature>